<dbReference type="RefSeq" id="WP_123927782.1">
    <property type="nucleotide sequence ID" value="NZ_CP033896.1"/>
</dbReference>
<evidence type="ECO:0000259" key="7">
    <source>
        <dbReference type="Pfam" id="PF00590"/>
    </source>
</evidence>
<dbReference type="PANTHER" id="PTHR47036">
    <property type="entry name" value="COBALT-FACTOR III C(17)-METHYLTRANSFERASE-RELATED"/>
    <property type="match status" value="1"/>
</dbReference>
<dbReference type="NCBIfam" id="TIGR01467">
    <property type="entry name" value="cobI_cbiL"/>
    <property type="match status" value="1"/>
</dbReference>
<sequence length="527" mass="55801">MNTPQSDQQLPAGTLYGIGVGPGSKQYLTVAAIDALQSADVIAYHCKHAGSSAAFRVVEDYVDAHQMIEELVYPVTSGNTDHPGGYAGAMADFYRDAVTRLSAHLQAGRSVAVIALGDPMLHSSQQHLFRELRDVAAKTTIIPGISSVSAACALTEQPLAEDHQIASIIPATCPYDRLVAALGACDTAVVIKLGRTFDKVRAAAEEAGVLHRATVVTRIGMSGQRLIPLATATSDDAPYFSVVQIHAAEQYTDAQGKPDSQDVDRARKFAADNDHTDATNTGGVVVVGLGPGNPQWTTPETSAALAEADTIIGYDTYVRRVQLRPGQRALPSDNMVEIERAVMALDFAKQGHRVAVVSSGDPGVFAMATAVMEAADDPAFAEVPVTVLPGMTAAQAVASRVGAPLGHDFGMISLSNRLKPWSIIARRIHALAGADMAFAVYNPASKTRREQLVEMFAIVSEYRSGDTPVIIARAVGSDSEQVTVTTLAKVDPSIVDMRTMVIVGASTTTSYETAFGTRVYTSRSYPS</sequence>
<evidence type="ECO:0000256" key="5">
    <source>
        <dbReference type="ARBA" id="ARBA00022679"/>
    </source>
</evidence>
<evidence type="ECO:0000256" key="1">
    <source>
        <dbReference type="ARBA" id="ARBA00004953"/>
    </source>
</evidence>
<keyword evidence="4 8" id="KW-0489">Methyltransferase</keyword>
<dbReference type="CDD" id="cd11646">
    <property type="entry name" value="Precorrin_3B_C17_MT"/>
    <property type="match status" value="1"/>
</dbReference>
<keyword evidence="9" id="KW-1185">Reference proteome</keyword>
<dbReference type="EC" id="2.1.1.131" evidence="8"/>
<dbReference type="Pfam" id="PF00590">
    <property type="entry name" value="TP_methylase"/>
    <property type="match status" value="2"/>
</dbReference>
<comment type="pathway">
    <text evidence="1">Cofactor biosynthesis; adenosylcobalamin biosynthesis.</text>
</comment>
<gene>
    <name evidence="8" type="primary">cobJ</name>
    <name evidence="8" type="ORF">CCHOA_05755</name>
</gene>
<dbReference type="Gene3D" id="3.30.950.10">
    <property type="entry name" value="Methyltransferase, Cobalt-precorrin-4 Transmethylase, Domain 2"/>
    <property type="match status" value="2"/>
</dbReference>
<dbReference type="NCBIfam" id="TIGR01466">
    <property type="entry name" value="cobJ_cbiH"/>
    <property type="match status" value="1"/>
</dbReference>
<dbReference type="PANTHER" id="PTHR47036:SF1">
    <property type="entry name" value="COBALT-FACTOR III C(17)-METHYLTRANSFERASE-RELATED"/>
    <property type="match status" value="1"/>
</dbReference>
<dbReference type="Gene3D" id="3.40.1010.10">
    <property type="entry name" value="Cobalt-precorrin-4 Transmethylase, Domain 1"/>
    <property type="match status" value="2"/>
</dbReference>
<dbReference type="GO" id="GO:0030789">
    <property type="term" value="F:precorrin-3B C17-methyltransferase activity"/>
    <property type="evidence" value="ECO:0007669"/>
    <property type="project" value="UniProtKB-EC"/>
</dbReference>
<dbReference type="Proteomes" id="UP000269019">
    <property type="component" value="Chromosome"/>
</dbReference>
<dbReference type="InterPro" id="IPR012382">
    <property type="entry name" value="CobI/CbiL"/>
</dbReference>
<evidence type="ECO:0000256" key="3">
    <source>
        <dbReference type="ARBA" id="ARBA00022573"/>
    </source>
</evidence>
<dbReference type="SUPFAM" id="SSF53790">
    <property type="entry name" value="Tetrapyrrole methylase"/>
    <property type="match status" value="2"/>
</dbReference>
<dbReference type="InterPro" id="IPR006363">
    <property type="entry name" value="Cbl_synth_CobJ/CibH_dom"/>
</dbReference>
<dbReference type="InterPro" id="IPR051810">
    <property type="entry name" value="Precorrin_MeTrfase"/>
</dbReference>
<dbReference type="AlphaFoldDB" id="A0A3G6J622"/>
<evidence type="ECO:0000313" key="8">
    <source>
        <dbReference type="EMBL" id="AZA13551.1"/>
    </source>
</evidence>
<keyword evidence="3" id="KW-0169">Cobalamin biosynthesis</keyword>
<dbReference type="GO" id="GO:0009236">
    <property type="term" value="P:cobalamin biosynthetic process"/>
    <property type="evidence" value="ECO:0007669"/>
    <property type="project" value="UniProtKB-UniPathway"/>
</dbReference>
<dbReference type="InterPro" id="IPR000878">
    <property type="entry name" value="4pyrrol_Mease"/>
</dbReference>
<feature type="domain" description="Tetrapyrrole methylase" evidence="7">
    <location>
        <begin position="284"/>
        <end position="490"/>
    </location>
</feature>
<organism evidence="8 9">
    <name type="scientific">Corynebacterium choanae</name>
    <dbReference type="NCBI Taxonomy" id="1862358"/>
    <lineage>
        <taxon>Bacteria</taxon>
        <taxon>Bacillati</taxon>
        <taxon>Actinomycetota</taxon>
        <taxon>Actinomycetes</taxon>
        <taxon>Mycobacteriales</taxon>
        <taxon>Corynebacteriaceae</taxon>
        <taxon>Corynebacterium</taxon>
    </lineage>
</organism>
<proteinExistence type="inferred from homology"/>
<dbReference type="InterPro" id="IPR014776">
    <property type="entry name" value="4pyrrole_Mease_sub2"/>
</dbReference>
<evidence type="ECO:0000256" key="4">
    <source>
        <dbReference type="ARBA" id="ARBA00022603"/>
    </source>
</evidence>
<reference evidence="8 9" key="1">
    <citation type="submission" date="2018-11" db="EMBL/GenBank/DDBJ databases">
        <authorList>
            <person name="Kleinhagauer T."/>
            <person name="Glaeser S.P."/>
            <person name="Spergser J."/>
            <person name="Ruckert C."/>
            <person name="Kaempfer P."/>
            <person name="Busse H.-J."/>
        </authorList>
    </citation>
    <scope>NUCLEOTIDE SEQUENCE [LARGE SCALE GENOMIC DNA]</scope>
    <source>
        <strain evidence="8 9">200CH</strain>
    </source>
</reference>
<evidence type="ECO:0000256" key="6">
    <source>
        <dbReference type="ARBA" id="ARBA00022691"/>
    </source>
</evidence>
<dbReference type="GO" id="GO:0030788">
    <property type="term" value="F:precorrin-2 C20-methyltransferase activity"/>
    <property type="evidence" value="ECO:0007669"/>
    <property type="project" value="InterPro"/>
</dbReference>
<protein>
    <submittedName>
        <fullName evidence="8">Precorrin-3B C(17)-methyltransferase</fullName>
        <ecNumber evidence="8">2.1.1.131</ecNumber>
    </submittedName>
</protein>
<dbReference type="UniPathway" id="UPA00148"/>
<comment type="similarity">
    <text evidence="2">Belongs to the precorrin methyltransferase family.</text>
</comment>
<dbReference type="KEGG" id="ccho:CCHOA_05755"/>
<name>A0A3G6J622_9CORY</name>
<keyword evidence="5 8" id="KW-0808">Transferase</keyword>
<evidence type="ECO:0000256" key="2">
    <source>
        <dbReference type="ARBA" id="ARBA00005879"/>
    </source>
</evidence>
<dbReference type="GO" id="GO:0032259">
    <property type="term" value="P:methylation"/>
    <property type="evidence" value="ECO:0007669"/>
    <property type="project" value="UniProtKB-KW"/>
</dbReference>
<feature type="domain" description="Tetrapyrrole methylase" evidence="7">
    <location>
        <begin position="14"/>
        <end position="227"/>
    </location>
</feature>
<dbReference type="CDD" id="cd11645">
    <property type="entry name" value="Precorrin_2_C20_MT"/>
    <property type="match status" value="1"/>
</dbReference>
<dbReference type="InterPro" id="IPR014777">
    <property type="entry name" value="4pyrrole_Mease_sub1"/>
</dbReference>
<keyword evidence="6" id="KW-0949">S-adenosyl-L-methionine</keyword>
<dbReference type="InterPro" id="IPR035996">
    <property type="entry name" value="4pyrrol_Methylase_sf"/>
</dbReference>
<dbReference type="EMBL" id="CP033896">
    <property type="protein sequence ID" value="AZA13551.1"/>
    <property type="molecule type" value="Genomic_DNA"/>
</dbReference>
<dbReference type="InterPro" id="IPR006364">
    <property type="entry name" value="CobI/CbiL/CobIJ_dom"/>
</dbReference>
<dbReference type="OrthoDB" id="9804789at2"/>
<accession>A0A3G6J622</accession>
<evidence type="ECO:0000313" key="9">
    <source>
        <dbReference type="Proteomes" id="UP000269019"/>
    </source>
</evidence>